<protein>
    <recommendedName>
        <fullName evidence="5">HTH-type transcriptional regulator RipA</fullName>
    </recommendedName>
    <alternativeName>
        <fullName evidence="6">Repressor of iron proteins A</fullName>
    </alternativeName>
</protein>
<dbReference type="eggNOG" id="COG2207">
    <property type="taxonomic scope" value="Bacteria"/>
</dbReference>
<dbReference type="InterPro" id="IPR009057">
    <property type="entry name" value="Homeodomain-like_sf"/>
</dbReference>
<dbReference type="Gene3D" id="2.60.120.10">
    <property type="entry name" value="Jelly Rolls"/>
    <property type="match status" value="1"/>
</dbReference>
<feature type="region of interest" description="Disordered" evidence="7">
    <location>
        <begin position="232"/>
        <end position="252"/>
    </location>
</feature>
<dbReference type="eggNOG" id="COG1917">
    <property type="taxonomic scope" value="Bacteria"/>
</dbReference>
<dbReference type="SUPFAM" id="SSF51182">
    <property type="entry name" value="RmlC-like cupins"/>
    <property type="match status" value="1"/>
</dbReference>
<dbReference type="Proteomes" id="UP000003022">
    <property type="component" value="Unassembled WGS sequence"/>
</dbReference>
<evidence type="ECO:0000259" key="8">
    <source>
        <dbReference type="PROSITE" id="PS01124"/>
    </source>
</evidence>
<keyword evidence="3" id="KW-0238">DNA-binding</keyword>
<evidence type="ECO:0000313" key="9">
    <source>
        <dbReference type="EMBL" id="EGG46762.1"/>
    </source>
</evidence>
<evidence type="ECO:0000256" key="5">
    <source>
        <dbReference type="ARBA" id="ARBA00074140"/>
    </source>
</evidence>
<dbReference type="Pfam" id="PF07883">
    <property type="entry name" value="Cupin_2"/>
    <property type="match status" value="1"/>
</dbReference>
<proteinExistence type="predicted"/>
<reference evidence="9 10" key="1">
    <citation type="journal article" date="2011" name="J. Bacteriol.">
        <title>Draft genome sequence of the marine bacterium Streptomyces griseoaurantiacus M045, which produces novel manumycin-type antibiotics with a pABA core component.</title>
        <authorList>
            <person name="Li F."/>
            <person name="Jiang P."/>
            <person name="Zheng H."/>
            <person name="Wang S."/>
            <person name="Zhao G."/>
            <person name="Qin S."/>
            <person name="Liu Z."/>
        </authorList>
    </citation>
    <scope>NUCLEOTIDE SEQUENCE [LARGE SCALE GENOMIC DNA]</scope>
    <source>
        <strain evidence="9 10">M045</strain>
    </source>
</reference>
<dbReference type="InterPro" id="IPR011051">
    <property type="entry name" value="RmlC_Cupin_sf"/>
</dbReference>
<dbReference type="PROSITE" id="PS01124">
    <property type="entry name" value="HTH_ARAC_FAMILY_2"/>
    <property type="match status" value="1"/>
</dbReference>
<gene>
    <name evidence="9" type="ORF">SGM_2890</name>
</gene>
<dbReference type="InterPro" id="IPR013096">
    <property type="entry name" value="Cupin_2"/>
</dbReference>
<dbReference type="FunFam" id="1.10.10.60:FF:000132">
    <property type="entry name" value="AraC family transcriptional regulator"/>
    <property type="match status" value="1"/>
</dbReference>
<organism evidence="9 10">
    <name type="scientific">Streptomyces griseoaurantiacus M045</name>
    <dbReference type="NCBI Taxonomy" id="996637"/>
    <lineage>
        <taxon>Bacteria</taxon>
        <taxon>Bacillati</taxon>
        <taxon>Actinomycetota</taxon>
        <taxon>Actinomycetes</taxon>
        <taxon>Kitasatosporales</taxon>
        <taxon>Streptomycetaceae</taxon>
        <taxon>Streptomyces</taxon>
        <taxon>Streptomyces aurantiacus group</taxon>
    </lineage>
</organism>
<evidence type="ECO:0000256" key="6">
    <source>
        <dbReference type="ARBA" id="ARBA00079449"/>
    </source>
</evidence>
<dbReference type="PANTHER" id="PTHR11019">
    <property type="entry name" value="HTH-TYPE TRANSCRIPTIONAL REGULATOR NIMR"/>
    <property type="match status" value="1"/>
</dbReference>
<dbReference type="EMBL" id="AEYX01000035">
    <property type="protein sequence ID" value="EGG46762.1"/>
    <property type="molecule type" value="Genomic_DNA"/>
</dbReference>
<dbReference type="Gene3D" id="1.10.10.60">
    <property type="entry name" value="Homeodomain-like"/>
    <property type="match status" value="2"/>
</dbReference>
<evidence type="ECO:0000256" key="3">
    <source>
        <dbReference type="ARBA" id="ARBA00023125"/>
    </source>
</evidence>
<evidence type="ECO:0000256" key="1">
    <source>
        <dbReference type="ARBA" id="ARBA00022491"/>
    </source>
</evidence>
<name>F3NIC6_9ACTN</name>
<dbReference type="GO" id="GO:0043565">
    <property type="term" value="F:sequence-specific DNA binding"/>
    <property type="evidence" value="ECO:0007669"/>
    <property type="project" value="InterPro"/>
</dbReference>
<sequence>MSQNRQDHHPGELIARHRHEDHQLVYVARGVLAVRTDHGAWVAGARRAVWVPAGTWHEHRVHGHTEVHTLHFPLGCTPLPTGTPTVIAVPALLRELLVASTEPGLTPGESDRLRAVVEDRLCRADIAPLQLPCARDPRLHEACRIVTDDLARPLTIARLAREVGLSERHLSRLFHTEFGTTYPQWRTTARLFQAMIDLTEGATVTETAHRCGWSTPSAFVATFTRTLGQTPGAYRSAGGAESRTSKLNSSPG</sequence>
<evidence type="ECO:0000256" key="2">
    <source>
        <dbReference type="ARBA" id="ARBA00023015"/>
    </source>
</evidence>
<dbReference type="SUPFAM" id="SSF46689">
    <property type="entry name" value="Homeodomain-like"/>
    <property type="match status" value="1"/>
</dbReference>
<dbReference type="SMART" id="SM00342">
    <property type="entry name" value="HTH_ARAC"/>
    <property type="match status" value="1"/>
</dbReference>
<feature type="domain" description="HTH araC/xylS-type" evidence="8">
    <location>
        <begin position="140"/>
        <end position="237"/>
    </location>
</feature>
<keyword evidence="10" id="KW-1185">Reference proteome</keyword>
<evidence type="ECO:0000256" key="4">
    <source>
        <dbReference type="ARBA" id="ARBA00023163"/>
    </source>
</evidence>
<accession>F3NIC6</accession>
<dbReference type="InterPro" id="IPR018060">
    <property type="entry name" value="HTH_AraC"/>
</dbReference>
<dbReference type="InterPro" id="IPR014710">
    <property type="entry name" value="RmlC-like_jellyroll"/>
</dbReference>
<dbReference type="STRING" id="996637.SGM_2890"/>
<dbReference type="Pfam" id="PF12833">
    <property type="entry name" value="HTH_18"/>
    <property type="match status" value="1"/>
</dbReference>
<evidence type="ECO:0000313" key="10">
    <source>
        <dbReference type="Proteomes" id="UP000003022"/>
    </source>
</evidence>
<dbReference type="AlphaFoldDB" id="F3NIC6"/>
<evidence type="ECO:0000256" key="7">
    <source>
        <dbReference type="SAM" id="MobiDB-lite"/>
    </source>
</evidence>
<comment type="caution">
    <text evidence="9">The sequence shown here is derived from an EMBL/GenBank/DDBJ whole genome shotgun (WGS) entry which is preliminary data.</text>
</comment>
<keyword evidence="4" id="KW-0804">Transcription</keyword>
<dbReference type="RefSeq" id="WP_006140604.1">
    <property type="nucleotide sequence ID" value="NZ_AEYX01000035.1"/>
</dbReference>
<keyword evidence="1" id="KW-0678">Repressor</keyword>
<keyword evidence="2" id="KW-0805">Transcription regulation</keyword>
<dbReference type="CDD" id="cd06124">
    <property type="entry name" value="cupin_NimR-like_N"/>
    <property type="match status" value="1"/>
</dbReference>
<dbReference type="GO" id="GO:0003700">
    <property type="term" value="F:DNA-binding transcription factor activity"/>
    <property type="evidence" value="ECO:0007669"/>
    <property type="project" value="InterPro"/>
</dbReference>
<dbReference type="PANTHER" id="PTHR11019:SF199">
    <property type="entry name" value="HTH-TYPE TRANSCRIPTIONAL REGULATOR NIMR"/>
    <property type="match status" value="1"/>
</dbReference>